<feature type="transmembrane region" description="Helical" evidence="4">
    <location>
        <begin position="146"/>
        <end position="165"/>
    </location>
</feature>
<dbReference type="SUPFAM" id="SSF103506">
    <property type="entry name" value="Mitochondrial carrier"/>
    <property type="match status" value="1"/>
</dbReference>
<evidence type="ECO:0008006" key="6">
    <source>
        <dbReference type="Google" id="ProtNLM"/>
    </source>
</evidence>
<evidence type="ECO:0000256" key="1">
    <source>
        <dbReference type="ARBA" id="ARBA00004141"/>
    </source>
</evidence>
<accession>A0A6C0IW98</accession>
<dbReference type="EMBL" id="MN740275">
    <property type="protein sequence ID" value="QHT97362.1"/>
    <property type="molecule type" value="Genomic_DNA"/>
</dbReference>
<dbReference type="PANTHER" id="PTHR47567:SF1">
    <property type="entry name" value="NAD-DEPENDENT EPIMERASE_DEHYDRATASE DOMAIN-CONTAINING PROTEIN"/>
    <property type="match status" value="1"/>
</dbReference>
<comment type="subcellular location">
    <subcellularLocation>
        <location evidence="1">Membrane</location>
        <topology evidence="1">Multi-pass membrane protein</topology>
    </subcellularLocation>
</comment>
<dbReference type="InterPro" id="IPR023395">
    <property type="entry name" value="MCP_dom_sf"/>
</dbReference>
<dbReference type="InterPro" id="IPR018108">
    <property type="entry name" value="MCP_transmembrane"/>
</dbReference>
<name>A0A6C0IW98_9ZZZZ</name>
<organism evidence="5">
    <name type="scientific">viral metagenome</name>
    <dbReference type="NCBI Taxonomy" id="1070528"/>
    <lineage>
        <taxon>unclassified sequences</taxon>
        <taxon>metagenomes</taxon>
        <taxon>organismal metagenomes</taxon>
    </lineage>
</organism>
<dbReference type="GO" id="GO:0016020">
    <property type="term" value="C:membrane"/>
    <property type="evidence" value="ECO:0007669"/>
    <property type="project" value="UniProtKB-SubCell"/>
</dbReference>
<dbReference type="Gene3D" id="1.50.40.10">
    <property type="entry name" value="Mitochondrial carrier domain"/>
    <property type="match status" value="1"/>
</dbReference>
<reference evidence="5" key="1">
    <citation type="journal article" date="2020" name="Nature">
        <title>Giant virus diversity and host interactions through global metagenomics.</title>
        <authorList>
            <person name="Schulz F."/>
            <person name="Roux S."/>
            <person name="Paez-Espino D."/>
            <person name="Jungbluth S."/>
            <person name="Walsh D.A."/>
            <person name="Denef V.J."/>
            <person name="McMahon K.D."/>
            <person name="Konstantinidis K.T."/>
            <person name="Eloe-Fadrosh E.A."/>
            <person name="Kyrpides N.C."/>
            <person name="Woyke T."/>
        </authorList>
    </citation>
    <scope>NUCLEOTIDE SEQUENCE</scope>
    <source>
        <strain evidence="5">GVMAG-M-3300025138-11</strain>
    </source>
</reference>
<dbReference type="PANTHER" id="PTHR47567">
    <property type="entry name" value="MITOCHONDRIAL SUBSTRATE/SOLUTE CARRIER"/>
    <property type="match status" value="1"/>
</dbReference>
<evidence type="ECO:0000256" key="3">
    <source>
        <dbReference type="ARBA" id="ARBA00023136"/>
    </source>
</evidence>
<dbReference type="Pfam" id="PF00153">
    <property type="entry name" value="Mito_carr"/>
    <property type="match status" value="2"/>
</dbReference>
<sequence length="264" mass="30128">MDSIKSNALSGFIAGGLQTFTTYPLKTTIKYQYFTGDNMLTSFINLKNNKDTSRFYRGILASCLKSCLGRMGETSVYTYFNNKENLSHSEKTSLIALTSTGWKSLLIPLDTMGNMYQVRGKLGKEIIKDKIKNEGLIRTFYSGGTLYLSNMFIGSYIWFNFYMIFNNNLPKIKNDDLRNASIGFSCTLISDLTLNPLRIVKTYKQSSTKYITYMDSFKEIVQSKGIGNYLGRGMGTRLLLNCLNSSIYVVLWKRFEKIFKSSDY</sequence>
<evidence type="ECO:0000256" key="4">
    <source>
        <dbReference type="SAM" id="Phobius"/>
    </source>
</evidence>
<keyword evidence="4" id="KW-1133">Transmembrane helix</keyword>
<evidence type="ECO:0000313" key="5">
    <source>
        <dbReference type="EMBL" id="QHT97362.1"/>
    </source>
</evidence>
<protein>
    <recommendedName>
        <fullName evidence="6">Mitochondrial carrier protein</fullName>
    </recommendedName>
</protein>
<keyword evidence="2 4" id="KW-0812">Transmembrane</keyword>
<proteinExistence type="predicted"/>
<evidence type="ECO:0000256" key="2">
    <source>
        <dbReference type="ARBA" id="ARBA00022692"/>
    </source>
</evidence>
<keyword evidence="3 4" id="KW-0472">Membrane</keyword>
<dbReference type="AlphaFoldDB" id="A0A6C0IW98"/>